<sequence>MRIISWNANGKFCEKFSFILNEAADIYVIRECENPEISNSDEYIEFASNYY</sequence>
<name>D2ZQ06_METSM</name>
<dbReference type="AlphaFoldDB" id="D2ZQ06"/>
<dbReference type="PATRIC" id="fig|521002.11.peg.907"/>
<dbReference type="HOGENOM" id="CLU_3094161_0_0_2"/>
<organism evidence="1 2">
    <name type="scientific">Methanobrevibacter smithii DSM 2374</name>
    <dbReference type="NCBI Taxonomy" id="521002"/>
    <lineage>
        <taxon>Archaea</taxon>
        <taxon>Methanobacteriati</taxon>
        <taxon>Methanobacteriota</taxon>
        <taxon>Methanomada group</taxon>
        <taxon>Methanobacteria</taxon>
        <taxon>Methanobacteriales</taxon>
        <taxon>Methanobacteriaceae</taxon>
        <taxon>Methanobrevibacter</taxon>
    </lineage>
</organism>
<evidence type="ECO:0000313" key="2">
    <source>
        <dbReference type="Proteomes" id="UP000004028"/>
    </source>
</evidence>
<reference evidence="1 2" key="1">
    <citation type="submission" date="2010-01" db="EMBL/GenBank/DDBJ databases">
        <authorList>
            <person name="Weinstock G."/>
            <person name="Sodergren E."/>
            <person name="Clifton S."/>
            <person name="Fulton L."/>
            <person name="Fulton B."/>
            <person name="Courtney L."/>
            <person name="Fronick C."/>
            <person name="Harrison M."/>
            <person name="Strong C."/>
            <person name="Farmer C."/>
            <person name="Delahaunty K."/>
            <person name="Markovic C."/>
            <person name="Hall O."/>
            <person name="Minx P."/>
            <person name="Tomlinson C."/>
            <person name="Mitreva M."/>
            <person name="Nelson J."/>
            <person name="Hou S."/>
            <person name="Wollam A."/>
            <person name="Pepin K.H."/>
            <person name="Johnson M."/>
            <person name="Bhonagiri V."/>
            <person name="Nash W.E."/>
            <person name="Warren W."/>
            <person name="Chinwalla A."/>
            <person name="Mardis E.R."/>
            <person name="Wilson R.K."/>
        </authorList>
    </citation>
    <scope>NUCLEOTIDE SEQUENCE [LARGE SCALE GENOMIC DNA]</scope>
    <source>
        <strain evidence="1 2">DSM 2374</strain>
    </source>
</reference>
<comment type="caution">
    <text evidence="1">The sequence shown here is derived from an EMBL/GenBank/DDBJ whole genome shotgun (WGS) entry which is preliminary data.</text>
</comment>
<gene>
    <name evidence="1" type="ORF">METSMIF1_02931</name>
</gene>
<dbReference type="RefSeq" id="WP_004033060.1">
    <property type="nucleotide sequence ID" value="NZ_GG704759.1"/>
</dbReference>
<proteinExistence type="predicted"/>
<evidence type="ECO:0000313" key="1">
    <source>
        <dbReference type="EMBL" id="EFC93353.1"/>
    </source>
</evidence>
<dbReference type="EMBL" id="ABYV02000006">
    <property type="protein sequence ID" value="EFC93353.1"/>
    <property type="molecule type" value="Genomic_DNA"/>
</dbReference>
<protein>
    <submittedName>
        <fullName evidence="1">Uncharacterized protein</fullName>
    </submittedName>
</protein>
<dbReference type="Proteomes" id="UP000004028">
    <property type="component" value="Unassembled WGS sequence"/>
</dbReference>
<accession>D2ZQ06</accession>